<gene>
    <name evidence="1" type="ORF">ACIGXA_23295</name>
</gene>
<dbReference type="RefSeq" id="WP_399652529.1">
    <property type="nucleotide sequence ID" value="NZ_JBITYG010000007.1"/>
</dbReference>
<name>A0ABW8CDL5_9ACTN</name>
<reference evidence="1 2" key="1">
    <citation type="submission" date="2024-10" db="EMBL/GenBank/DDBJ databases">
        <title>The Natural Products Discovery Center: Release of the First 8490 Sequenced Strains for Exploring Actinobacteria Biosynthetic Diversity.</title>
        <authorList>
            <person name="Kalkreuter E."/>
            <person name="Kautsar S.A."/>
            <person name="Yang D."/>
            <person name="Bader C.D."/>
            <person name="Teijaro C.N."/>
            <person name="Fluegel L."/>
            <person name="Davis C.M."/>
            <person name="Simpson J.R."/>
            <person name="Lauterbach L."/>
            <person name="Steele A.D."/>
            <person name="Gui C."/>
            <person name="Meng S."/>
            <person name="Li G."/>
            <person name="Viehrig K."/>
            <person name="Ye F."/>
            <person name="Su P."/>
            <person name="Kiefer A.F."/>
            <person name="Nichols A."/>
            <person name="Cepeda A.J."/>
            <person name="Yan W."/>
            <person name="Fan B."/>
            <person name="Jiang Y."/>
            <person name="Adhikari A."/>
            <person name="Zheng C.-J."/>
            <person name="Schuster L."/>
            <person name="Cowan T.M."/>
            <person name="Smanski M.J."/>
            <person name="Chevrette M.G."/>
            <person name="De Carvalho L.P.S."/>
            <person name="Shen B."/>
        </authorList>
    </citation>
    <scope>NUCLEOTIDE SEQUENCE [LARGE SCALE GENOMIC DNA]</scope>
    <source>
        <strain evidence="1 2">NPDC053399</strain>
    </source>
</reference>
<evidence type="ECO:0000313" key="2">
    <source>
        <dbReference type="Proteomes" id="UP001614394"/>
    </source>
</evidence>
<dbReference type="EMBL" id="JBITYG010000007">
    <property type="protein sequence ID" value="MFI9103451.1"/>
    <property type="molecule type" value="Genomic_DNA"/>
</dbReference>
<sequence length="206" mass="22065">MGADSLVLARCLTVDPAPGLIHRRDHDDPDPGRRYHHRPLMGALEPVALVLDGYIEDAPVPAPGDEYGATAAFRLIHSPTDHAADEMVLPCLVTDPVLVRTALEDLEEGDLLRVEGVLMLPGGTPDGVLRLRVEALEVLSPAPIREIEPDTVDRYGPYVIVSGNTHSTGADPVQMWTDTGVWVGIAPGPAAVQDMITAYEARTNGT</sequence>
<comment type="caution">
    <text evidence="1">The sequence shown here is derived from an EMBL/GenBank/DDBJ whole genome shotgun (WGS) entry which is preliminary data.</text>
</comment>
<protein>
    <submittedName>
        <fullName evidence="1">Uncharacterized protein</fullName>
    </submittedName>
</protein>
<proteinExistence type="predicted"/>
<evidence type="ECO:0000313" key="1">
    <source>
        <dbReference type="EMBL" id="MFI9103451.1"/>
    </source>
</evidence>
<accession>A0ABW8CDL5</accession>
<organism evidence="1 2">
    <name type="scientific">Streptomyces fildesensis</name>
    <dbReference type="NCBI Taxonomy" id="375757"/>
    <lineage>
        <taxon>Bacteria</taxon>
        <taxon>Bacillati</taxon>
        <taxon>Actinomycetota</taxon>
        <taxon>Actinomycetes</taxon>
        <taxon>Kitasatosporales</taxon>
        <taxon>Streptomycetaceae</taxon>
        <taxon>Streptomyces</taxon>
    </lineage>
</organism>
<dbReference type="Proteomes" id="UP001614394">
    <property type="component" value="Unassembled WGS sequence"/>
</dbReference>
<keyword evidence="2" id="KW-1185">Reference proteome</keyword>